<feature type="chain" id="PRO_5014867100" evidence="2">
    <location>
        <begin position="23"/>
        <end position="274"/>
    </location>
</feature>
<dbReference type="EMBL" id="LT795058">
    <property type="protein sequence ID" value="SJX62537.1"/>
    <property type="molecule type" value="Genomic_DNA"/>
</dbReference>
<feature type="region of interest" description="Disordered" evidence="1">
    <location>
        <begin position="76"/>
        <end position="96"/>
    </location>
</feature>
<evidence type="ECO:0000256" key="2">
    <source>
        <dbReference type="SAM" id="SignalP"/>
    </source>
</evidence>
<dbReference type="Proteomes" id="UP000239563">
    <property type="component" value="Chromosome V"/>
</dbReference>
<name>A0A2N8UC08_9BASI</name>
<feature type="signal peptide" evidence="2">
    <location>
        <begin position="1"/>
        <end position="22"/>
    </location>
</feature>
<gene>
    <name evidence="3" type="ORF">SRS1_13375</name>
</gene>
<evidence type="ECO:0000256" key="1">
    <source>
        <dbReference type="SAM" id="MobiDB-lite"/>
    </source>
</evidence>
<protein>
    <submittedName>
        <fullName evidence="3">Uncharacterized protein</fullName>
    </submittedName>
</protein>
<reference evidence="3 4" key="1">
    <citation type="submission" date="2017-02" db="EMBL/GenBank/DDBJ databases">
        <authorList>
            <person name="Peterson S.W."/>
        </authorList>
    </citation>
    <scope>NUCLEOTIDE SEQUENCE [LARGE SCALE GENOMIC DNA]</scope>
    <source>
        <strain evidence="3 4">SRS1_H2-8</strain>
    </source>
</reference>
<sequence length="274" mass="30795">MLARTIVVLASLSLLAQRRAQAAPMFHYSWDHVSGPTLGTWEEQRAPSHHFVASHKDLSPENLVFVDNVLQDPDEPMHPFEGSKVSSEESSSHAGHSVQVKTAHLTRKNINGVVLWLLNDILQGSTKFGQGFANTFSIEKLTKERNRINSEYFGNTITWLADQQVKEAVGKNWRDRSPQRRPSHQLPSLENFLESGKSSNLYMTQHNIHSGLSAKAPFEGRPYLMLWGQTQTSGNKIKFVHIGTGYVTEVNKGAAELALRKALKNWKHLTRAHV</sequence>
<dbReference type="AlphaFoldDB" id="A0A2N8UC08"/>
<evidence type="ECO:0000313" key="4">
    <source>
        <dbReference type="Proteomes" id="UP000239563"/>
    </source>
</evidence>
<keyword evidence="2" id="KW-0732">Signal</keyword>
<proteinExistence type="predicted"/>
<accession>A0A2N8UC08</accession>
<evidence type="ECO:0000313" key="3">
    <source>
        <dbReference type="EMBL" id="SJX62537.1"/>
    </source>
</evidence>
<organism evidence="3 4">
    <name type="scientific">Sporisorium reilianum f. sp. reilianum</name>
    <dbReference type="NCBI Taxonomy" id="72559"/>
    <lineage>
        <taxon>Eukaryota</taxon>
        <taxon>Fungi</taxon>
        <taxon>Dikarya</taxon>
        <taxon>Basidiomycota</taxon>
        <taxon>Ustilaginomycotina</taxon>
        <taxon>Ustilaginomycetes</taxon>
        <taxon>Ustilaginales</taxon>
        <taxon>Ustilaginaceae</taxon>
        <taxon>Sporisorium</taxon>
    </lineage>
</organism>